<evidence type="ECO:0000256" key="2">
    <source>
        <dbReference type="SAM" id="SignalP"/>
    </source>
</evidence>
<comment type="caution">
    <text evidence="4">The sequence shown here is derived from an EMBL/GenBank/DDBJ whole genome shotgun (WGS) entry which is preliminary data.</text>
</comment>
<dbReference type="SUPFAM" id="SSF52833">
    <property type="entry name" value="Thioredoxin-like"/>
    <property type="match status" value="1"/>
</dbReference>
<keyword evidence="1" id="KW-0676">Redox-active center</keyword>
<keyword evidence="2" id="KW-0732">Signal</keyword>
<dbReference type="PROSITE" id="PS51352">
    <property type="entry name" value="THIOREDOXIN_2"/>
    <property type="match status" value="1"/>
</dbReference>
<sequence>MKFKTLAILTILPILFFAACDSKSDKNQKTTIINSAEKQFSLNTINNSQINISLNQDKIILKDINNKIVLLNFFTTWCPACKVEISNLVQIQEAYKNDIVVVGILLEEFKTNEEIIELLKSYNVNYTVTNSSEAFDLAKSLGGIKAIPTTFLIDKHGTFFQKYTGLVPNEMLEIDIKKLLEK</sequence>
<feature type="chain" id="PRO_5015605358" evidence="2">
    <location>
        <begin position="20"/>
        <end position="182"/>
    </location>
</feature>
<dbReference type="STRING" id="28198.GCA_001572855_00639"/>
<dbReference type="InterPro" id="IPR050553">
    <property type="entry name" value="Thioredoxin_ResA/DsbE_sf"/>
</dbReference>
<proteinExistence type="predicted"/>
<dbReference type="PROSITE" id="PS00194">
    <property type="entry name" value="THIOREDOXIN_1"/>
    <property type="match status" value="1"/>
</dbReference>
<dbReference type="Gene3D" id="3.40.30.10">
    <property type="entry name" value="Glutaredoxin"/>
    <property type="match status" value="1"/>
</dbReference>
<dbReference type="EMBL" id="NXGE01000002">
    <property type="protein sequence ID" value="PRM94833.1"/>
    <property type="molecule type" value="Genomic_DNA"/>
</dbReference>
<dbReference type="GO" id="GO:0016491">
    <property type="term" value="F:oxidoreductase activity"/>
    <property type="evidence" value="ECO:0007669"/>
    <property type="project" value="InterPro"/>
</dbReference>
<dbReference type="Pfam" id="PF00578">
    <property type="entry name" value="AhpC-TSA"/>
    <property type="match status" value="1"/>
</dbReference>
<dbReference type="Proteomes" id="UP000238281">
    <property type="component" value="Unassembled WGS sequence"/>
</dbReference>
<dbReference type="AlphaFoldDB" id="A0A2S9T7M7"/>
<evidence type="ECO:0000259" key="3">
    <source>
        <dbReference type="PROSITE" id="PS51352"/>
    </source>
</evidence>
<organism evidence="4 5">
    <name type="scientific">Aliarcobacter cryaerophilus</name>
    <dbReference type="NCBI Taxonomy" id="28198"/>
    <lineage>
        <taxon>Bacteria</taxon>
        <taxon>Pseudomonadati</taxon>
        <taxon>Campylobacterota</taxon>
        <taxon>Epsilonproteobacteria</taxon>
        <taxon>Campylobacterales</taxon>
        <taxon>Arcobacteraceae</taxon>
        <taxon>Aliarcobacter</taxon>
    </lineage>
</organism>
<protein>
    <submittedName>
        <fullName evidence="4">Thioredoxin</fullName>
    </submittedName>
</protein>
<dbReference type="InterPro" id="IPR000866">
    <property type="entry name" value="AhpC/TSA"/>
</dbReference>
<accession>A0A2S9T7M7</accession>
<dbReference type="InterPro" id="IPR013766">
    <property type="entry name" value="Thioredoxin_domain"/>
</dbReference>
<name>A0A2S9T7M7_9BACT</name>
<feature type="domain" description="Thioredoxin" evidence="3">
    <location>
        <begin position="31"/>
        <end position="181"/>
    </location>
</feature>
<dbReference type="GO" id="GO:0016209">
    <property type="term" value="F:antioxidant activity"/>
    <property type="evidence" value="ECO:0007669"/>
    <property type="project" value="InterPro"/>
</dbReference>
<evidence type="ECO:0000313" key="4">
    <source>
        <dbReference type="EMBL" id="PRM94833.1"/>
    </source>
</evidence>
<evidence type="ECO:0000256" key="1">
    <source>
        <dbReference type="ARBA" id="ARBA00023284"/>
    </source>
</evidence>
<dbReference type="RefSeq" id="WP_105915097.1">
    <property type="nucleotide sequence ID" value="NZ_JAMXEK010000002.1"/>
</dbReference>
<gene>
    <name evidence="4" type="ORF">CJ673_04550</name>
</gene>
<dbReference type="PROSITE" id="PS51257">
    <property type="entry name" value="PROKAR_LIPOPROTEIN"/>
    <property type="match status" value="1"/>
</dbReference>
<evidence type="ECO:0000313" key="5">
    <source>
        <dbReference type="Proteomes" id="UP000238281"/>
    </source>
</evidence>
<reference evidence="4 5" key="1">
    <citation type="submission" date="2017-09" db="EMBL/GenBank/DDBJ databases">
        <title>Reassesment of A. cryaerophilus.</title>
        <authorList>
            <person name="Perez-Cataluna A."/>
            <person name="Collado L."/>
            <person name="Salgado O."/>
            <person name="Lefinanco V."/>
            <person name="Figueras M.J."/>
        </authorList>
    </citation>
    <scope>NUCLEOTIDE SEQUENCE [LARGE SCALE GENOMIC DNA]</scope>
    <source>
        <strain evidence="4 5">LMG 10210</strain>
    </source>
</reference>
<dbReference type="InterPro" id="IPR036249">
    <property type="entry name" value="Thioredoxin-like_sf"/>
</dbReference>
<dbReference type="PANTHER" id="PTHR42852">
    <property type="entry name" value="THIOL:DISULFIDE INTERCHANGE PROTEIN DSBE"/>
    <property type="match status" value="1"/>
</dbReference>
<dbReference type="PANTHER" id="PTHR42852:SF17">
    <property type="entry name" value="THIOREDOXIN-LIKE PROTEIN HI_1115"/>
    <property type="match status" value="1"/>
</dbReference>
<dbReference type="CDD" id="cd02966">
    <property type="entry name" value="TlpA_like_family"/>
    <property type="match status" value="1"/>
</dbReference>
<dbReference type="InterPro" id="IPR017937">
    <property type="entry name" value="Thioredoxin_CS"/>
</dbReference>
<feature type="signal peptide" evidence="2">
    <location>
        <begin position="1"/>
        <end position="19"/>
    </location>
</feature>